<dbReference type="InterPro" id="IPR053150">
    <property type="entry name" value="Teicoplanin_resist-assoc"/>
</dbReference>
<proteinExistence type="predicted"/>
<feature type="domain" description="VanZ-like" evidence="2">
    <location>
        <begin position="58"/>
        <end position="182"/>
    </location>
</feature>
<accession>A0A6B8VWX8</accession>
<dbReference type="EMBL" id="CP046455">
    <property type="protein sequence ID" value="QGU08653.1"/>
    <property type="molecule type" value="Genomic_DNA"/>
</dbReference>
<dbReference type="PANTHER" id="PTHR36834:SF2">
    <property type="entry name" value="MEMBRANE PROTEIN"/>
    <property type="match status" value="1"/>
</dbReference>
<protein>
    <submittedName>
        <fullName evidence="3">VanZ like family protein</fullName>
    </submittedName>
</protein>
<dbReference type="PANTHER" id="PTHR36834">
    <property type="entry name" value="MEMBRANE PROTEIN-RELATED"/>
    <property type="match status" value="1"/>
</dbReference>
<keyword evidence="1" id="KW-0812">Transmembrane</keyword>
<keyword evidence="1" id="KW-0472">Membrane</keyword>
<evidence type="ECO:0000256" key="1">
    <source>
        <dbReference type="SAM" id="Phobius"/>
    </source>
</evidence>
<dbReference type="InterPro" id="IPR006976">
    <property type="entry name" value="VanZ-like"/>
</dbReference>
<dbReference type="KEGG" id="cok:COCCU_13815"/>
<name>A0A6B8VWX8_9CORY</name>
<keyword evidence="1" id="KW-1133">Transmembrane helix</keyword>
<feature type="transmembrane region" description="Helical" evidence="1">
    <location>
        <begin position="51"/>
        <end position="69"/>
    </location>
</feature>
<feature type="transmembrane region" description="Helical" evidence="1">
    <location>
        <begin position="101"/>
        <end position="124"/>
    </location>
</feature>
<dbReference type="Pfam" id="PF04892">
    <property type="entry name" value="VanZ"/>
    <property type="match status" value="1"/>
</dbReference>
<organism evidence="3 4">
    <name type="scientific">Corynebacterium occultum</name>
    <dbReference type="NCBI Taxonomy" id="2675219"/>
    <lineage>
        <taxon>Bacteria</taxon>
        <taxon>Bacillati</taxon>
        <taxon>Actinomycetota</taxon>
        <taxon>Actinomycetes</taxon>
        <taxon>Mycobacteriales</taxon>
        <taxon>Corynebacteriaceae</taxon>
        <taxon>Corynebacterium</taxon>
    </lineage>
</organism>
<evidence type="ECO:0000259" key="2">
    <source>
        <dbReference type="Pfam" id="PF04892"/>
    </source>
</evidence>
<dbReference type="Proteomes" id="UP000424462">
    <property type="component" value="Chromosome"/>
</dbReference>
<feature type="transmembrane region" description="Helical" evidence="1">
    <location>
        <begin position="136"/>
        <end position="161"/>
    </location>
</feature>
<keyword evidence="4" id="KW-1185">Reference proteome</keyword>
<evidence type="ECO:0000313" key="4">
    <source>
        <dbReference type="Proteomes" id="UP000424462"/>
    </source>
</evidence>
<feature type="transmembrane region" description="Helical" evidence="1">
    <location>
        <begin position="190"/>
        <end position="210"/>
    </location>
</feature>
<evidence type="ECO:0000313" key="3">
    <source>
        <dbReference type="EMBL" id="QGU08653.1"/>
    </source>
</evidence>
<sequence length="213" mass="22683">MTGPLVGAGKNKVPARELPGRIISLAGMITAPPQPPTFLARVPRAVPHQPFHALTLGVFALLITLVTLLKSRFEIAGLWDAAAHQQRSLDLELFNGFIDPVVWYGPLINTFGNTALFIPLGFLLHLLLRHRVNYPILTVFLSAAAVSLGIEVTQFLFALGYSDVDDLLTNSLGGLGGALLAARMRSKGQLGFSLLTLLSSLGVLAVAGVGRVL</sequence>
<dbReference type="AlphaFoldDB" id="A0A6B8VWX8"/>
<reference evidence="3 4" key="1">
    <citation type="submission" date="2019-11" db="EMBL/GenBank/DDBJ databases">
        <title>Complete genome sequence of Corynebacterium kalinowskii 1959, a novel Corynebacterium species isolated from soil of a small paddock in Vilsendorf, Germany.</title>
        <authorList>
            <person name="Schaffert L."/>
            <person name="Ruwe M."/>
            <person name="Milse J."/>
            <person name="Hanuschka K."/>
            <person name="Ortseifen V."/>
            <person name="Droste J."/>
            <person name="Brandt D."/>
            <person name="Schlueter L."/>
            <person name="Kutter Y."/>
            <person name="Vinke S."/>
            <person name="Viehoefer P."/>
            <person name="Jacob L."/>
            <person name="Luebke N.-C."/>
            <person name="Schulte-Berndt E."/>
            <person name="Hain C."/>
            <person name="Linder M."/>
            <person name="Schmidt P."/>
            <person name="Wollenschlaeger L."/>
            <person name="Luttermann T."/>
            <person name="Thieme E."/>
            <person name="Hassa J."/>
            <person name="Haak M."/>
            <person name="Wittchen M."/>
            <person name="Mentz A."/>
            <person name="Persicke M."/>
            <person name="Busche T."/>
            <person name="Ruckert C."/>
        </authorList>
    </citation>
    <scope>NUCLEOTIDE SEQUENCE [LARGE SCALE GENOMIC DNA]</scope>
    <source>
        <strain evidence="3 4">2039</strain>
    </source>
</reference>
<gene>
    <name evidence="3" type="ORF">COCCU_13815</name>
</gene>